<feature type="chain" id="PRO_5022224459" evidence="2">
    <location>
        <begin position="20"/>
        <end position="176"/>
    </location>
</feature>
<comment type="caution">
    <text evidence="3">The sequence shown here is derived from an EMBL/GenBank/DDBJ whole genome shotgun (WGS) entry which is preliminary data.</text>
</comment>
<evidence type="ECO:0000313" key="3">
    <source>
        <dbReference type="EMBL" id="TRY80733.1"/>
    </source>
</evidence>
<reference evidence="3 4" key="1">
    <citation type="journal article" date="2018" name="Nat. Ecol. Evol.">
        <title>Genomic signatures of mitonuclear coevolution across populations of Tigriopus californicus.</title>
        <authorList>
            <person name="Barreto F.S."/>
            <person name="Watson E.T."/>
            <person name="Lima T.G."/>
            <person name="Willett C.S."/>
            <person name="Edmands S."/>
            <person name="Li W."/>
            <person name="Burton R.S."/>
        </authorList>
    </citation>
    <scope>NUCLEOTIDE SEQUENCE [LARGE SCALE GENOMIC DNA]</scope>
    <source>
        <strain evidence="3 4">San Diego</strain>
    </source>
</reference>
<accession>A0A553PSS5</accession>
<evidence type="ECO:0000313" key="4">
    <source>
        <dbReference type="Proteomes" id="UP000318571"/>
    </source>
</evidence>
<evidence type="ECO:0000256" key="2">
    <source>
        <dbReference type="SAM" id="SignalP"/>
    </source>
</evidence>
<protein>
    <submittedName>
        <fullName evidence="3">Uncharacterized protein</fullName>
    </submittedName>
</protein>
<sequence length="176" mass="20258">MVTSKLLFASCLLAAACKAIYLEETPATEEDVVEDPSPPEVYFRPSFPRLHFSSINGFGDDPISPFRNFLLTNPAAGGMDETNRVLKFKEQLEKLKKYLCSNFYTLTCHTIRHYQMQVGQHEQDLLRRQQESRRLMQRSFGPISHASTKRQGPTRPNRGPEEPASLPRMAKWEWQV</sequence>
<feature type="signal peptide" evidence="2">
    <location>
        <begin position="1"/>
        <end position="19"/>
    </location>
</feature>
<dbReference type="EMBL" id="VCGU01000001">
    <property type="protein sequence ID" value="TRY80733.1"/>
    <property type="molecule type" value="Genomic_DNA"/>
</dbReference>
<organism evidence="3 4">
    <name type="scientific">Tigriopus californicus</name>
    <name type="common">Marine copepod</name>
    <dbReference type="NCBI Taxonomy" id="6832"/>
    <lineage>
        <taxon>Eukaryota</taxon>
        <taxon>Metazoa</taxon>
        <taxon>Ecdysozoa</taxon>
        <taxon>Arthropoda</taxon>
        <taxon>Crustacea</taxon>
        <taxon>Multicrustacea</taxon>
        <taxon>Hexanauplia</taxon>
        <taxon>Copepoda</taxon>
        <taxon>Harpacticoida</taxon>
        <taxon>Harpacticidae</taxon>
        <taxon>Tigriopus</taxon>
    </lineage>
</organism>
<name>A0A553PSS5_TIGCA</name>
<keyword evidence="4" id="KW-1185">Reference proteome</keyword>
<gene>
    <name evidence="3" type="ORF">TCAL_04344</name>
</gene>
<dbReference type="AlphaFoldDB" id="A0A553PSS5"/>
<keyword evidence="2" id="KW-0732">Signal</keyword>
<evidence type="ECO:0000256" key="1">
    <source>
        <dbReference type="SAM" id="MobiDB-lite"/>
    </source>
</evidence>
<dbReference type="PROSITE" id="PS51257">
    <property type="entry name" value="PROKAR_LIPOPROTEIN"/>
    <property type="match status" value="1"/>
</dbReference>
<feature type="region of interest" description="Disordered" evidence="1">
    <location>
        <begin position="139"/>
        <end position="176"/>
    </location>
</feature>
<dbReference type="Proteomes" id="UP000318571">
    <property type="component" value="Chromosome 12"/>
</dbReference>
<proteinExistence type="predicted"/>